<dbReference type="EMBL" id="FONX01000017">
    <property type="protein sequence ID" value="SFF21728.1"/>
    <property type="molecule type" value="Genomic_DNA"/>
</dbReference>
<keyword evidence="3" id="KW-1185">Reference proteome</keyword>
<dbReference type="SUPFAM" id="SSF48150">
    <property type="entry name" value="DNA-glycosylase"/>
    <property type="match status" value="1"/>
</dbReference>
<dbReference type="GO" id="GO:0046872">
    <property type="term" value="F:metal ion binding"/>
    <property type="evidence" value="ECO:0007669"/>
    <property type="project" value="UniProtKB-KW"/>
</dbReference>
<keyword evidence="1" id="KW-0862">Zinc</keyword>
<name>A0A1I2GWV4_9BURK</name>
<dbReference type="AlphaFoldDB" id="A0A1I2GWV4"/>
<dbReference type="GO" id="GO:0008725">
    <property type="term" value="F:DNA-3-methyladenine glycosylase activity"/>
    <property type="evidence" value="ECO:0007669"/>
    <property type="project" value="InterPro"/>
</dbReference>
<keyword evidence="1" id="KW-0479">Metal-binding</keyword>
<dbReference type="GO" id="GO:0006284">
    <property type="term" value="P:base-excision repair"/>
    <property type="evidence" value="ECO:0007669"/>
    <property type="project" value="InterPro"/>
</dbReference>
<gene>
    <name evidence="2" type="ORF">SAMN04489711_11750</name>
</gene>
<dbReference type="RefSeq" id="WP_092941264.1">
    <property type="nucleotide sequence ID" value="NZ_FONX01000017.1"/>
</dbReference>
<feature type="binding site" evidence="1">
    <location>
        <position position="31"/>
    </location>
    <ligand>
        <name>Zn(2+)</name>
        <dbReference type="ChEBI" id="CHEBI:29105"/>
    </ligand>
</feature>
<evidence type="ECO:0000313" key="2">
    <source>
        <dbReference type="EMBL" id="SFF21728.1"/>
    </source>
</evidence>
<dbReference type="InterPro" id="IPR005019">
    <property type="entry name" value="Adenine_glyco"/>
</dbReference>
<dbReference type="InterPro" id="IPR011257">
    <property type="entry name" value="DNA_glycosylase"/>
</dbReference>
<sequence>MPTPAAPLDPQPATVDAATGLFTDESGCPRCGWCRATPLYRHYHDHEWGFPVADDRRLFEKLCLEGFQAGLSWITILNKREAFRAGFAQFDAEQVARFGPADVERLLADAGIVRHRGKIESAIGNAQRVLELRREFGSLAHYIWRFEPLAQQGRPPRLTAEVARSLTTSPAAQALSKDLKKRGFRFVGPTTMYAFMQAMGLVNDHFEGCHVRQKALEARAAFEVPGG</sequence>
<dbReference type="Gene3D" id="1.10.340.30">
    <property type="entry name" value="Hypothetical protein, domain 2"/>
    <property type="match status" value="1"/>
</dbReference>
<evidence type="ECO:0000256" key="1">
    <source>
        <dbReference type="PIRSR" id="PIRSR605019-1"/>
    </source>
</evidence>
<dbReference type="Proteomes" id="UP000199119">
    <property type="component" value="Unassembled WGS sequence"/>
</dbReference>
<dbReference type="STRING" id="1177982.SAMN04489711_11750"/>
<dbReference type="OrthoDB" id="9807664at2"/>
<reference evidence="3" key="1">
    <citation type="submission" date="2016-10" db="EMBL/GenBank/DDBJ databases">
        <authorList>
            <person name="Varghese N."/>
            <person name="Submissions S."/>
        </authorList>
    </citation>
    <scope>NUCLEOTIDE SEQUENCE [LARGE SCALE GENOMIC DNA]</scope>
    <source>
        <strain evidence="3">DSM 27981</strain>
    </source>
</reference>
<feature type="binding site" evidence="1">
    <location>
        <position position="209"/>
    </location>
    <ligand>
        <name>Zn(2+)</name>
        <dbReference type="ChEBI" id="CHEBI:29105"/>
    </ligand>
</feature>
<accession>A0A1I2GWV4</accession>
<proteinExistence type="predicted"/>
<dbReference type="PANTHER" id="PTHR30037">
    <property type="entry name" value="DNA-3-METHYLADENINE GLYCOSYLASE 1"/>
    <property type="match status" value="1"/>
</dbReference>
<evidence type="ECO:0000313" key="3">
    <source>
        <dbReference type="Proteomes" id="UP000199119"/>
    </source>
</evidence>
<feature type="binding site" evidence="1">
    <location>
        <position position="205"/>
    </location>
    <ligand>
        <name>Zn(2+)</name>
        <dbReference type="ChEBI" id="CHEBI:29105"/>
    </ligand>
</feature>
<dbReference type="Pfam" id="PF03352">
    <property type="entry name" value="Adenine_glyco"/>
    <property type="match status" value="1"/>
</dbReference>
<protein>
    <submittedName>
        <fullName evidence="2">DNA-3-methyladenine glycosylase I</fullName>
    </submittedName>
</protein>
<feature type="binding site" evidence="1">
    <location>
        <position position="44"/>
    </location>
    <ligand>
        <name>Zn(2+)</name>
        <dbReference type="ChEBI" id="CHEBI:29105"/>
    </ligand>
</feature>
<dbReference type="PANTHER" id="PTHR30037:SF4">
    <property type="entry name" value="DNA-3-METHYLADENINE GLYCOSYLASE I"/>
    <property type="match status" value="1"/>
</dbReference>
<organism evidence="2 3">
    <name type="scientific">Paracidovorax wautersii</name>
    <dbReference type="NCBI Taxonomy" id="1177982"/>
    <lineage>
        <taxon>Bacteria</taxon>
        <taxon>Pseudomonadati</taxon>
        <taxon>Pseudomonadota</taxon>
        <taxon>Betaproteobacteria</taxon>
        <taxon>Burkholderiales</taxon>
        <taxon>Comamonadaceae</taxon>
        <taxon>Paracidovorax</taxon>
    </lineage>
</organism>
<dbReference type="InterPro" id="IPR052891">
    <property type="entry name" value="DNA-3mA_glycosylase"/>
</dbReference>